<dbReference type="EnsemblMetazoa" id="OVOC8265.2">
    <property type="protein sequence ID" value="OVOC8265.2"/>
    <property type="gene ID" value="WBGene00245074"/>
</dbReference>
<dbReference type="EMBL" id="CMVM020000247">
    <property type="status" value="NOT_ANNOTATED_CDS"/>
    <property type="molecule type" value="Genomic_DNA"/>
</dbReference>
<organism evidence="1 2">
    <name type="scientific">Onchocerca volvulus</name>
    <dbReference type="NCBI Taxonomy" id="6282"/>
    <lineage>
        <taxon>Eukaryota</taxon>
        <taxon>Metazoa</taxon>
        <taxon>Ecdysozoa</taxon>
        <taxon>Nematoda</taxon>
        <taxon>Chromadorea</taxon>
        <taxon>Rhabditida</taxon>
        <taxon>Spirurina</taxon>
        <taxon>Spiruromorpha</taxon>
        <taxon>Filarioidea</taxon>
        <taxon>Onchocercidae</taxon>
        <taxon>Onchocerca</taxon>
    </lineage>
</organism>
<reference evidence="2" key="1">
    <citation type="submission" date="2013-10" db="EMBL/GenBank/DDBJ databases">
        <title>Genome sequencing of Onchocerca volvulus.</title>
        <authorList>
            <person name="Cotton J."/>
            <person name="Tsai J."/>
            <person name="Stanley E."/>
            <person name="Tracey A."/>
            <person name="Holroyd N."/>
            <person name="Lustigman S."/>
            <person name="Berriman M."/>
        </authorList>
    </citation>
    <scope>NUCLEOTIDE SEQUENCE</scope>
</reference>
<protein>
    <submittedName>
        <fullName evidence="1">Uncharacterized protein</fullName>
    </submittedName>
</protein>
<reference evidence="1" key="2">
    <citation type="submission" date="2022-06" db="UniProtKB">
        <authorList>
            <consortium name="EnsemblMetazoa"/>
        </authorList>
    </citation>
    <scope>IDENTIFICATION</scope>
</reference>
<dbReference type="EnsemblMetazoa" id="OVOC8265.1">
    <property type="protein sequence ID" value="OVOC8265.1"/>
    <property type="gene ID" value="WBGene00245074"/>
</dbReference>
<evidence type="ECO:0000313" key="2">
    <source>
        <dbReference type="Proteomes" id="UP000024404"/>
    </source>
</evidence>
<evidence type="ECO:0000313" key="1">
    <source>
        <dbReference type="EnsemblMetazoa" id="OVOC8265.1"/>
    </source>
</evidence>
<dbReference type="AlphaFoldDB" id="A0A8R1Y1I1"/>
<dbReference type="OMA" id="WDWPFSE"/>
<proteinExistence type="predicted"/>
<sequence>MAVLQKSQSIPDEITEKVPRASPNFVIPVKHYPMLVENDSNDYDPPLEAFVWDWPFSEDRLAKGFVSDEKFCVCLPFNQGTGESRGTLKKFEKISESNFTSIIGLCNNSFFGTYFWRLEIELVRNLNMLVLNASRDVSRPGETVKRLKHIRKVYKLPQRCDISTLTTASYDWAVVIQANRRDDKYSGKKRPKTLQRSVTFDNWTVE</sequence>
<dbReference type="Proteomes" id="UP000024404">
    <property type="component" value="Unassembled WGS sequence"/>
</dbReference>
<keyword evidence="2" id="KW-1185">Reference proteome</keyword>
<name>A0A8R1Y1I1_ONCVO</name>
<accession>A0A8R1Y1I1</accession>